<sequence>MDKKKIIIAVVVIIAIIAAGLLILGSSDITLQGVGAKVTIPNNYTVDDKGVASAGDVKIAFIGSADGTNADVEKFYGAIAKSGNESGYKNYKNGTIGDFKFQEFSANPKELKNITTEKVTSGDTTSWTEYPPQMATVGMLNDDSVVNMRRVTFVNTKDNTINDLLIYSNNTNIDLNTPEFDKIINSIAILEK</sequence>
<proteinExistence type="predicted"/>
<dbReference type="PATRIC" id="fig|230361.4.peg.1797"/>
<dbReference type="Proteomes" id="UP000067738">
    <property type="component" value="Chromosome"/>
</dbReference>
<keyword evidence="3" id="KW-1185">Reference proteome</keyword>
<protein>
    <submittedName>
        <fullName evidence="2">Uncharacterized protein</fullName>
    </submittedName>
</protein>
<evidence type="ECO:0000313" key="2">
    <source>
        <dbReference type="EMBL" id="ALT69502.1"/>
    </source>
</evidence>
<evidence type="ECO:0000256" key="1">
    <source>
        <dbReference type="SAM" id="Phobius"/>
    </source>
</evidence>
<dbReference type="AlphaFoldDB" id="A0A0U2L6R0"/>
<reference evidence="2 3" key="1">
    <citation type="submission" date="2015-04" db="EMBL/GenBank/DDBJ databases">
        <title>The complete genome sequence of the rumen methanogen Methanobrevibacter millerae SM9.</title>
        <authorList>
            <person name="Leahy S.C."/>
            <person name="Kelly W.J."/>
            <person name="Pacheco D.M."/>
            <person name="Li D."/>
            <person name="Altermann E."/>
            <person name="Attwood G.T."/>
        </authorList>
    </citation>
    <scope>NUCLEOTIDE SEQUENCE [LARGE SCALE GENOMIC DNA]</scope>
    <source>
        <strain evidence="2 3">SM9</strain>
    </source>
</reference>
<keyword evidence="1" id="KW-1133">Transmembrane helix</keyword>
<dbReference type="KEGG" id="mmil:sm9_1735"/>
<evidence type="ECO:0000313" key="3">
    <source>
        <dbReference type="Proteomes" id="UP000067738"/>
    </source>
</evidence>
<keyword evidence="1" id="KW-0472">Membrane</keyword>
<dbReference type="EMBL" id="CP011266">
    <property type="protein sequence ID" value="ALT69502.1"/>
    <property type="molecule type" value="Genomic_DNA"/>
</dbReference>
<dbReference type="RefSeq" id="WP_058739732.1">
    <property type="nucleotide sequence ID" value="NZ_CP011266.1"/>
</dbReference>
<name>A0A0U2L6R0_9EURY</name>
<keyword evidence="1" id="KW-0812">Transmembrane</keyword>
<organism evidence="2 3">
    <name type="scientific">Methanobrevibacter millerae</name>
    <dbReference type="NCBI Taxonomy" id="230361"/>
    <lineage>
        <taxon>Archaea</taxon>
        <taxon>Methanobacteriati</taxon>
        <taxon>Methanobacteriota</taxon>
        <taxon>Methanomada group</taxon>
        <taxon>Methanobacteria</taxon>
        <taxon>Methanobacteriales</taxon>
        <taxon>Methanobacteriaceae</taxon>
        <taxon>Methanobrevibacter</taxon>
    </lineage>
</organism>
<feature type="transmembrane region" description="Helical" evidence="1">
    <location>
        <begin position="6"/>
        <end position="24"/>
    </location>
</feature>
<dbReference type="GeneID" id="26736678"/>
<accession>A0A0U2L6R0</accession>
<gene>
    <name evidence="2" type="ORF">sm9_1735</name>
</gene>